<sequence>PVLLTSECPTPGSTYEAILRSEKALEQRLFATIEEAVCTDDRARALMSAARTPRKAYAAWLTVQLDGPGVDETSGDDLFPESIGVFTHLIATIEQAMVHAFVHWHDGEVEIADAAWATSGAAMMQATEFVHLFAAHRTLPLPREIPALWIASESAAGLEFDRQLAGSCAREAAEAADACKDIAIADLCRKIARYSLQVSAWKTGEAHPAADDNPVGFNSFERTLRKFVQVAG</sequence>
<reference evidence="1" key="1">
    <citation type="journal article" date="2014" name="Front. Microbiol.">
        <title>High frequency of phylogenetically diverse reductive dehalogenase-homologous genes in deep subseafloor sedimentary metagenomes.</title>
        <authorList>
            <person name="Kawai M."/>
            <person name="Futagami T."/>
            <person name="Toyoda A."/>
            <person name="Takaki Y."/>
            <person name="Nishi S."/>
            <person name="Hori S."/>
            <person name="Arai W."/>
            <person name="Tsubouchi T."/>
            <person name="Morono Y."/>
            <person name="Uchiyama I."/>
            <person name="Ito T."/>
            <person name="Fujiyama A."/>
            <person name="Inagaki F."/>
            <person name="Takami H."/>
        </authorList>
    </citation>
    <scope>NUCLEOTIDE SEQUENCE</scope>
    <source>
        <strain evidence="1">Expedition CK06-06</strain>
    </source>
</reference>
<proteinExistence type="predicted"/>
<dbReference type="AlphaFoldDB" id="X0TTX0"/>
<dbReference type="EMBL" id="BARS01015541">
    <property type="protein sequence ID" value="GAF91617.1"/>
    <property type="molecule type" value="Genomic_DNA"/>
</dbReference>
<name>X0TTX0_9ZZZZ</name>
<evidence type="ECO:0000313" key="1">
    <source>
        <dbReference type="EMBL" id="GAF91617.1"/>
    </source>
</evidence>
<feature type="non-terminal residue" evidence="1">
    <location>
        <position position="1"/>
    </location>
</feature>
<gene>
    <name evidence="1" type="ORF">S01H1_25699</name>
</gene>
<comment type="caution">
    <text evidence="1">The sequence shown here is derived from an EMBL/GenBank/DDBJ whole genome shotgun (WGS) entry which is preliminary data.</text>
</comment>
<protein>
    <submittedName>
        <fullName evidence="1">Uncharacterized protein</fullName>
    </submittedName>
</protein>
<organism evidence="1">
    <name type="scientific">marine sediment metagenome</name>
    <dbReference type="NCBI Taxonomy" id="412755"/>
    <lineage>
        <taxon>unclassified sequences</taxon>
        <taxon>metagenomes</taxon>
        <taxon>ecological metagenomes</taxon>
    </lineage>
</organism>
<accession>X0TTX0</accession>